<gene>
    <name evidence="1" type="ORF">D5086_019649</name>
</gene>
<organism evidence="1 2">
    <name type="scientific">Populus alba</name>
    <name type="common">White poplar</name>
    <dbReference type="NCBI Taxonomy" id="43335"/>
    <lineage>
        <taxon>Eukaryota</taxon>
        <taxon>Viridiplantae</taxon>
        <taxon>Streptophyta</taxon>
        <taxon>Embryophyta</taxon>
        <taxon>Tracheophyta</taxon>
        <taxon>Spermatophyta</taxon>
        <taxon>Magnoliopsida</taxon>
        <taxon>eudicotyledons</taxon>
        <taxon>Gunneridae</taxon>
        <taxon>Pentapetalae</taxon>
        <taxon>rosids</taxon>
        <taxon>fabids</taxon>
        <taxon>Malpighiales</taxon>
        <taxon>Salicaceae</taxon>
        <taxon>Saliceae</taxon>
        <taxon>Populus</taxon>
    </lineage>
</organism>
<comment type="caution">
    <text evidence="1">The sequence shown here is derived from an EMBL/GenBank/DDBJ whole genome shotgun (WGS) entry which is preliminary data.</text>
</comment>
<keyword evidence="2" id="KW-1185">Reference proteome</keyword>
<dbReference type="Proteomes" id="UP000309997">
    <property type="component" value="Unassembled WGS sequence"/>
</dbReference>
<name>A0ACC4BHX5_POPAL</name>
<reference evidence="1 2" key="1">
    <citation type="journal article" date="2024" name="Plant Biotechnol. J.">
        <title>Genome and CRISPR/Cas9 system of a widespread forest tree (Populus alba) in the world.</title>
        <authorList>
            <person name="Liu Y.J."/>
            <person name="Jiang P.F."/>
            <person name="Han X.M."/>
            <person name="Li X.Y."/>
            <person name="Wang H.M."/>
            <person name="Wang Y.J."/>
            <person name="Wang X.X."/>
            <person name="Zeng Q.Y."/>
        </authorList>
    </citation>
    <scope>NUCLEOTIDE SEQUENCE [LARGE SCALE GENOMIC DNA]</scope>
    <source>
        <strain evidence="2">cv. PAL-ZL1</strain>
    </source>
</reference>
<dbReference type="EMBL" id="RCHU02000010">
    <property type="protein sequence ID" value="KAL3578145.1"/>
    <property type="molecule type" value="Genomic_DNA"/>
</dbReference>
<protein>
    <submittedName>
        <fullName evidence="1">Uncharacterized protein</fullName>
    </submittedName>
</protein>
<accession>A0ACC4BHX5</accession>
<evidence type="ECO:0000313" key="2">
    <source>
        <dbReference type="Proteomes" id="UP000309997"/>
    </source>
</evidence>
<evidence type="ECO:0000313" key="1">
    <source>
        <dbReference type="EMBL" id="KAL3578145.1"/>
    </source>
</evidence>
<proteinExistence type="predicted"/>
<sequence length="118" mass="12299">MAYKVAALLVLCLVLVAAVELPKAAGDQFGSCFNTCEQQCKADGQGQTFCEMKCDTDCFDKEVAAGDYTRVPLRVVELVRGGGHLPGHCGGPGGGQGAPFLNAQRHSQYGNGPPGPTQ</sequence>